<dbReference type="EMBL" id="CP027226">
    <property type="protein sequence ID" value="AVM43089.1"/>
    <property type="molecule type" value="Genomic_DNA"/>
</dbReference>
<dbReference type="Gene3D" id="3.40.50.1820">
    <property type="entry name" value="alpha/beta hydrolase"/>
    <property type="match status" value="1"/>
</dbReference>
<accession>A0A2S0KQ08</accession>
<dbReference type="PANTHER" id="PTHR48081:SF13">
    <property type="entry name" value="ALPHA_BETA HYDROLASE"/>
    <property type="match status" value="1"/>
</dbReference>
<dbReference type="PANTHER" id="PTHR48081">
    <property type="entry name" value="AB HYDROLASE SUPERFAMILY PROTEIN C4A8.06C"/>
    <property type="match status" value="1"/>
</dbReference>
<name>A0A2S0KQ08_9FIRM</name>
<proteinExistence type="predicted"/>
<evidence type="ECO:0000313" key="4">
    <source>
        <dbReference type="Proteomes" id="UP000237947"/>
    </source>
</evidence>
<dbReference type="KEGG" id="fsa:C5Q98_07640"/>
<dbReference type="InterPro" id="IPR050300">
    <property type="entry name" value="GDXG_lipolytic_enzyme"/>
</dbReference>
<sequence length="288" mass="32372">MFLELEHLPNNPTLQGQAELFPNIQYSKSGQFLSLLVPWAVNQAREHISPRPVIVFVQGSGWTTPNLNFEIPMLSKYAEAGYIVATVSHRSYEDGYKLPTFLKDVKCAIRFLRANAEQYHIDPERIMIYGTSSGGNTALLVGLTGNDEQYRTDEYPEQSDAVNAVAECFGPTDMTSIFENLAGDMEVAEMLKMALGEDESTWIEQLKALSPVNLVTPENSQIPFLLLSGTVDPVVPAEHMEKMYLALKEANADVKAYYVDDAVHENNFWSPEVRQAIFDWILQKFPVD</sequence>
<protein>
    <submittedName>
        <fullName evidence="3">Alpha/beta hydrolase</fullName>
    </submittedName>
</protein>
<dbReference type="InterPro" id="IPR049492">
    <property type="entry name" value="BD-FAE-like_dom"/>
</dbReference>
<dbReference type="Proteomes" id="UP000237947">
    <property type="component" value="Chromosome"/>
</dbReference>
<organism evidence="3 4">
    <name type="scientific">Fastidiosipila sanguinis</name>
    <dbReference type="NCBI Taxonomy" id="236753"/>
    <lineage>
        <taxon>Bacteria</taxon>
        <taxon>Bacillati</taxon>
        <taxon>Bacillota</taxon>
        <taxon>Clostridia</taxon>
        <taxon>Eubacteriales</taxon>
        <taxon>Oscillospiraceae</taxon>
        <taxon>Fastidiosipila</taxon>
    </lineage>
</organism>
<gene>
    <name evidence="3" type="ORF">C5Q98_07640</name>
</gene>
<dbReference type="SUPFAM" id="SSF53474">
    <property type="entry name" value="alpha/beta-Hydrolases"/>
    <property type="match status" value="1"/>
</dbReference>
<feature type="domain" description="BD-FAE-like" evidence="2">
    <location>
        <begin position="48"/>
        <end position="245"/>
    </location>
</feature>
<evidence type="ECO:0000259" key="2">
    <source>
        <dbReference type="Pfam" id="PF20434"/>
    </source>
</evidence>
<dbReference type="Pfam" id="PF20434">
    <property type="entry name" value="BD-FAE"/>
    <property type="match status" value="1"/>
</dbReference>
<keyword evidence="4" id="KW-1185">Reference proteome</keyword>
<evidence type="ECO:0000313" key="3">
    <source>
        <dbReference type="EMBL" id="AVM43089.1"/>
    </source>
</evidence>
<dbReference type="GO" id="GO:0016787">
    <property type="term" value="F:hydrolase activity"/>
    <property type="evidence" value="ECO:0007669"/>
    <property type="project" value="UniProtKB-KW"/>
</dbReference>
<keyword evidence="1 3" id="KW-0378">Hydrolase</keyword>
<dbReference type="RefSeq" id="WP_106013034.1">
    <property type="nucleotide sequence ID" value="NZ_CP027226.1"/>
</dbReference>
<dbReference type="InterPro" id="IPR029058">
    <property type="entry name" value="AB_hydrolase_fold"/>
</dbReference>
<reference evidence="4" key="1">
    <citation type="submission" date="2018-02" db="EMBL/GenBank/DDBJ databases">
        <authorList>
            <person name="Holder M.E."/>
            <person name="Ajami N.J."/>
            <person name="Petrosino J.F."/>
        </authorList>
    </citation>
    <scope>NUCLEOTIDE SEQUENCE [LARGE SCALE GENOMIC DNA]</scope>
    <source>
        <strain evidence="4">CCUG 47711</strain>
    </source>
</reference>
<evidence type="ECO:0000256" key="1">
    <source>
        <dbReference type="ARBA" id="ARBA00022801"/>
    </source>
</evidence>
<dbReference type="AlphaFoldDB" id="A0A2S0KQ08"/>
<dbReference type="OrthoDB" id="24847at2"/>